<evidence type="ECO:0000256" key="6">
    <source>
        <dbReference type="ARBA" id="ARBA00023065"/>
    </source>
</evidence>
<keyword evidence="4 10" id="KW-0812">Transmembrane</keyword>
<protein>
    <submittedName>
        <fullName evidence="11">Uncharacterized protein</fullName>
    </submittedName>
</protein>
<evidence type="ECO:0000256" key="4">
    <source>
        <dbReference type="ARBA" id="ARBA00022692"/>
    </source>
</evidence>
<keyword evidence="12" id="KW-1185">Reference proteome</keyword>
<organism evidence="11 12">
    <name type="scientific">Coccomyxa subellipsoidea (strain C-169)</name>
    <name type="common">Green microalga</name>
    <dbReference type="NCBI Taxonomy" id="574566"/>
    <lineage>
        <taxon>Eukaryota</taxon>
        <taxon>Viridiplantae</taxon>
        <taxon>Chlorophyta</taxon>
        <taxon>core chlorophytes</taxon>
        <taxon>Trebouxiophyceae</taxon>
        <taxon>Trebouxiophyceae incertae sedis</taxon>
        <taxon>Coccomyxaceae</taxon>
        <taxon>Coccomyxa</taxon>
        <taxon>Coccomyxa subellipsoidea</taxon>
    </lineage>
</organism>
<feature type="region of interest" description="Disordered" evidence="9">
    <location>
        <begin position="381"/>
        <end position="410"/>
    </location>
</feature>
<feature type="transmembrane region" description="Helical" evidence="10">
    <location>
        <begin position="117"/>
        <end position="137"/>
    </location>
</feature>
<keyword evidence="5 10" id="KW-1133">Transmembrane helix</keyword>
<accession>I0YKQ1</accession>
<keyword evidence="3" id="KW-0813">Transport</keyword>
<evidence type="ECO:0000256" key="7">
    <source>
        <dbReference type="ARBA" id="ARBA00023136"/>
    </source>
</evidence>
<feature type="transmembrane region" description="Helical" evidence="10">
    <location>
        <begin position="33"/>
        <end position="53"/>
    </location>
</feature>
<dbReference type="STRING" id="574566.I0YKQ1"/>
<keyword evidence="6" id="KW-0406">Ion transport</keyword>
<keyword evidence="8" id="KW-0407">Ion channel</keyword>
<evidence type="ECO:0000256" key="8">
    <source>
        <dbReference type="ARBA" id="ARBA00023303"/>
    </source>
</evidence>
<dbReference type="AlphaFoldDB" id="I0YKQ1"/>
<dbReference type="OrthoDB" id="544634at2759"/>
<evidence type="ECO:0000256" key="9">
    <source>
        <dbReference type="SAM" id="MobiDB-lite"/>
    </source>
</evidence>
<dbReference type="GeneID" id="17036920"/>
<dbReference type="GO" id="GO:0016020">
    <property type="term" value="C:membrane"/>
    <property type="evidence" value="ECO:0007669"/>
    <property type="project" value="UniProtKB-SubCell"/>
</dbReference>
<keyword evidence="7 10" id="KW-0472">Membrane</keyword>
<dbReference type="GO" id="GO:0034220">
    <property type="term" value="P:monoatomic ion transmembrane transport"/>
    <property type="evidence" value="ECO:0007669"/>
    <property type="project" value="UniProtKB-KW"/>
</dbReference>
<evidence type="ECO:0000256" key="10">
    <source>
        <dbReference type="SAM" id="Phobius"/>
    </source>
</evidence>
<sequence length="515" mass="56259">MAVPRALTQRILLEVVASPVVGKVLIVGIDRTIGTILGGLCGWGAFVAAHQIWNGDYLGTYGTLSILAFLAAFGSVVIAWKLAKLETTPRLFTLTFILVALGSDDPERDFEVMISRIGGIVCGSFISLVVAVFVYPISATESVLESIKRALQGLAELNAAAIHEGKHALGHARDADQEDEEMGLQSPLLSYEEASSHSESCEEALMKIVSALLAVHEMLPLSQNEAYVGTFFGRMWFLPGLVWCGLKHIPKEQIKEVVTDIRCTAWLLWRIHLAFRQMAFRQGMGAHFALVLTKMLPPDMVLRLAASAQAAFNCLVAAFPAVGPTTPGLEQFKQTVAELMALTGQQHRQLLRHMREEQEWARQPPTSTGQAPTPMDAIKQAAEASYQGKQQDTSPPDGTGRDGEAGSASADERLWDAARAEIHLPMPESEVGAERDMMAAEGLSGADPRDQAAFPSCAAEQVAEVRWYTFQFLMEELAEALECLHMKLHMLSQQLPDPAIQLQACHNHKQEQGLI</sequence>
<dbReference type="InterPro" id="IPR020966">
    <property type="entry name" value="ALMT"/>
</dbReference>
<dbReference type="GO" id="GO:0015743">
    <property type="term" value="P:malate transport"/>
    <property type="evidence" value="ECO:0007669"/>
    <property type="project" value="InterPro"/>
</dbReference>
<gene>
    <name evidence="11" type="ORF">COCSUDRAFT_45098</name>
</gene>
<reference evidence="11 12" key="1">
    <citation type="journal article" date="2012" name="Genome Biol.">
        <title>The genome of the polar eukaryotic microalga coccomyxa subellipsoidea reveals traits of cold adaptation.</title>
        <authorList>
            <person name="Blanc G."/>
            <person name="Agarkova I."/>
            <person name="Grimwood J."/>
            <person name="Kuo A."/>
            <person name="Brueggeman A."/>
            <person name="Dunigan D."/>
            <person name="Gurnon J."/>
            <person name="Ladunga I."/>
            <person name="Lindquist E."/>
            <person name="Lucas S."/>
            <person name="Pangilinan J."/>
            <person name="Proschold T."/>
            <person name="Salamov A."/>
            <person name="Schmutz J."/>
            <person name="Weeks D."/>
            <person name="Yamada T."/>
            <person name="Claverie J.M."/>
            <person name="Grigoriev I."/>
            <person name="Van Etten J."/>
            <person name="Lomsadze A."/>
            <person name="Borodovsky M."/>
        </authorList>
    </citation>
    <scope>NUCLEOTIDE SEQUENCE [LARGE SCALE GENOMIC DNA]</scope>
    <source>
        <strain evidence="11 12">C-169</strain>
    </source>
</reference>
<dbReference type="RefSeq" id="XP_005643514.1">
    <property type="nucleotide sequence ID" value="XM_005643457.1"/>
</dbReference>
<evidence type="ECO:0000256" key="1">
    <source>
        <dbReference type="ARBA" id="ARBA00004141"/>
    </source>
</evidence>
<proteinExistence type="inferred from homology"/>
<dbReference type="KEGG" id="csl:COCSUDRAFT_45098"/>
<dbReference type="Pfam" id="PF11744">
    <property type="entry name" value="ALMT"/>
    <property type="match status" value="1"/>
</dbReference>
<evidence type="ECO:0000256" key="3">
    <source>
        <dbReference type="ARBA" id="ARBA00022448"/>
    </source>
</evidence>
<evidence type="ECO:0000313" key="11">
    <source>
        <dbReference type="EMBL" id="EIE18970.1"/>
    </source>
</evidence>
<comment type="caution">
    <text evidence="11">The sequence shown here is derived from an EMBL/GenBank/DDBJ whole genome shotgun (WGS) entry which is preliminary data.</text>
</comment>
<evidence type="ECO:0000313" key="12">
    <source>
        <dbReference type="Proteomes" id="UP000007264"/>
    </source>
</evidence>
<feature type="transmembrane region" description="Helical" evidence="10">
    <location>
        <begin position="59"/>
        <end position="80"/>
    </location>
</feature>
<dbReference type="Proteomes" id="UP000007264">
    <property type="component" value="Unassembled WGS sequence"/>
</dbReference>
<comment type="subcellular location">
    <subcellularLocation>
        <location evidence="1">Membrane</location>
        <topology evidence="1">Multi-pass membrane protein</topology>
    </subcellularLocation>
</comment>
<feature type="compositionally biased region" description="Polar residues" evidence="9">
    <location>
        <begin position="387"/>
        <end position="396"/>
    </location>
</feature>
<evidence type="ECO:0000256" key="2">
    <source>
        <dbReference type="ARBA" id="ARBA00007079"/>
    </source>
</evidence>
<name>I0YKQ1_COCSC</name>
<comment type="similarity">
    <text evidence="2">Belongs to the aromatic acid exporter (TC 2.A.85) family.</text>
</comment>
<dbReference type="PANTHER" id="PTHR31086">
    <property type="entry name" value="ALUMINUM-ACTIVATED MALATE TRANSPORTER 10"/>
    <property type="match status" value="1"/>
</dbReference>
<dbReference type="EMBL" id="AGSI01000021">
    <property type="protein sequence ID" value="EIE18970.1"/>
    <property type="molecule type" value="Genomic_DNA"/>
</dbReference>
<evidence type="ECO:0000256" key="5">
    <source>
        <dbReference type="ARBA" id="ARBA00022989"/>
    </source>
</evidence>
<feature type="compositionally biased region" description="Basic and acidic residues" evidence="9">
    <location>
        <begin position="399"/>
        <end position="410"/>
    </location>
</feature>